<dbReference type="Proteomes" id="UP000566819">
    <property type="component" value="Unassembled WGS sequence"/>
</dbReference>
<dbReference type="AlphaFoldDB" id="A0A8H4RZ33"/>
<dbReference type="EMBL" id="JAAMPI010000034">
    <property type="protein sequence ID" value="KAF4637147.1"/>
    <property type="molecule type" value="Genomic_DNA"/>
</dbReference>
<organism evidence="2 3">
    <name type="scientific">Cudoniella acicularis</name>
    <dbReference type="NCBI Taxonomy" id="354080"/>
    <lineage>
        <taxon>Eukaryota</taxon>
        <taxon>Fungi</taxon>
        <taxon>Dikarya</taxon>
        <taxon>Ascomycota</taxon>
        <taxon>Pezizomycotina</taxon>
        <taxon>Leotiomycetes</taxon>
        <taxon>Helotiales</taxon>
        <taxon>Tricladiaceae</taxon>
        <taxon>Cudoniella</taxon>
    </lineage>
</organism>
<feature type="region of interest" description="Disordered" evidence="1">
    <location>
        <begin position="33"/>
        <end position="78"/>
    </location>
</feature>
<comment type="caution">
    <text evidence="2">The sequence shown here is derived from an EMBL/GenBank/DDBJ whole genome shotgun (WGS) entry which is preliminary data.</text>
</comment>
<proteinExistence type="predicted"/>
<reference evidence="2 3" key="1">
    <citation type="submission" date="2020-03" db="EMBL/GenBank/DDBJ databases">
        <title>Draft Genome Sequence of Cudoniella acicularis.</title>
        <authorList>
            <person name="Buettner E."/>
            <person name="Kellner H."/>
        </authorList>
    </citation>
    <scope>NUCLEOTIDE SEQUENCE [LARGE SCALE GENOMIC DNA]</scope>
    <source>
        <strain evidence="2 3">DSM 108380</strain>
    </source>
</reference>
<sequence length="242" mass="27530">MEWRLQTSCPGSPPARAPDRIRTDVSDATVILPTNPSSGVEMECERQQATGTDKTLVDASDGSAKRGGSLTPTPQQPSSLFLTSSADIRNIMANVLLSITPMTQAQKVREELFRTTAQAQWNEDEYWKYFLRGRREIFDAIYKDIEGKDWLNPATAQRVEEDFVARAQGRWGGVDERWVLSGQWLNSRPDIVTWMRSTYWKHNKKRLEEDQQYASTQATGGPADTPFQTETRGETWKDVMLH</sequence>
<accession>A0A8H4RZ33</accession>
<feature type="region of interest" description="Disordered" evidence="1">
    <location>
        <begin position="1"/>
        <end position="20"/>
    </location>
</feature>
<gene>
    <name evidence="2" type="ORF">G7Y89_g930</name>
</gene>
<evidence type="ECO:0000313" key="3">
    <source>
        <dbReference type="Proteomes" id="UP000566819"/>
    </source>
</evidence>
<name>A0A8H4RZ33_9HELO</name>
<dbReference type="OrthoDB" id="3555874at2759"/>
<protein>
    <submittedName>
        <fullName evidence="2">Uncharacterized protein</fullName>
    </submittedName>
</protein>
<keyword evidence="3" id="KW-1185">Reference proteome</keyword>
<evidence type="ECO:0000256" key="1">
    <source>
        <dbReference type="SAM" id="MobiDB-lite"/>
    </source>
</evidence>
<evidence type="ECO:0000313" key="2">
    <source>
        <dbReference type="EMBL" id="KAF4637147.1"/>
    </source>
</evidence>
<feature type="compositionally biased region" description="Polar residues" evidence="1">
    <location>
        <begin position="1"/>
        <end position="10"/>
    </location>
</feature>
<feature type="region of interest" description="Disordered" evidence="1">
    <location>
        <begin position="211"/>
        <end position="234"/>
    </location>
</feature>